<name>A0A7G1Q9M8_9GAMM</name>
<dbReference type="AlphaFoldDB" id="A0A7G1Q9M8"/>
<reference evidence="1 2" key="1">
    <citation type="submission" date="2020-03" db="EMBL/GenBank/DDBJ databases">
        <authorList>
            <person name="Picone N."/>
        </authorList>
    </citation>
    <scope>NUCLEOTIDE SEQUENCE [LARGE SCALE GENOMIC DNA]</scope>
    <source>
        <strain evidence="1">NSCAC1</strain>
    </source>
</reference>
<protein>
    <submittedName>
        <fullName evidence="1">Uncharacterized protein</fullName>
    </submittedName>
</protein>
<sequence length="51" mass="5718">MKGRNRLNYRFSHSKPNNLGGVIDFTLAKLSIRELACNGVVFPAPTASRIW</sequence>
<accession>A0A7G1Q9M8</accession>
<evidence type="ECO:0000313" key="2">
    <source>
        <dbReference type="Proteomes" id="UP000516072"/>
    </source>
</evidence>
<dbReference type="Proteomes" id="UP000516072">
    <property type="component" value="Chromosome"/>
</dbReference>
<gene>
    <name evidence="1" type="ORF">NSCAC_0824</name>
</gene>
<proteinExistence type="predicted"/>
<keyword evidence="2" id="KW-1185">Reference proteome</keyword>
<evidence type="ECO:0000313" key="1">
    <source>
        <dbReference type="EMBL" id="CAB1275751.1"/>
    </source>
</evidence>
<dbReference type="KEGG" id="ntg:NSCAC_0824"/>
<organism evidence="1 2">
    <name type="scientific">Candidatus Nitrosacidococcus tergens</name>
    <dbReference type="NCBI Taxonomy" id="553981"/>
    <lineage>
        <taxon>Bacteria</taxon>
        <taxon>Pseudomonadati</taxon>
        <taxon>Pseudomonadota</taxon>
        <taxon>Gammaproteobacteria</taxon>
        <taxon>Chromatiales</taxon>
        <taxon>Chromatiaceae</taxon>
        <taxon>Candidatus Nitrosacidococcus</taxon>
    </lineage>
</organism>
<dbReference type="EMBL" id="LR778175">
    <property type="protein sequence ID" value="CAB1275751.1"/>
    <property type="molecule type" value="Genomic_DNA"/>
</dbReference>